<proteinExistence type="predicted"/>
<dbReference type="AlphaFoldDB" id="A0A843WZJ5"/>
<feature type="compositionally biased region" description="Basic and acidic residues" evidence="1">
    <location>
        <begin position="1"/>
        <end position="14"/>
    </location>
</feature>
<gene>
    <name evidence="2" type="ORF">Taro_046774</name>
</gene>
<feature type="compositionally biased region" description="Polar residues" evidence="1">
    <location>
        <begin position="144"/>
        <end position="156"/>
    </location>
</feature>
<evidence type="ECO:0000313" key="2">
    <source>
        <dbReference type="EMBL" id="MQM13847.1"/>
    </source>
</evidence>
<name>A0A843WZJ5_COLES</name>
<reference evidence="2" key="1">
    <citation type="submission" date="2017-07" db="EMBL/GenBank/DDBJ databases">
        <title>Taro Niue Genome Assembly and Annotation.</title>
        <authorList>
            <person name="Atibalentja N."/>
            <person name="Keating K."/>
            <person name="Fields C.J."/>
        </authorList>
    </citation>
    <scope>NUCLEOTIDE SEQUENCE</scope>
    <source>
        <strain evidence="2">Niue_2</strain>
        <tissue evidence="2">Leaf</tissue>
    </source>
</reference>
<keyword evidence="3" id="KW-1185">Reference proteome</keyword>
<feature type="compositionally biased region" description="Low complexity" evidence="1">
    <location>
        <begin position="39"/>
        <end position="51"/>
    </location>
</feature>
<sequence>MRKARSQGEGEHARARGSRAPTSTSRADPLGPSRRNGHLLLAPSTTSTSPARTGRHHLNTSTTSTKNCREITRELERERRRKKKKRKDERGKWGVASVLNQRPPRRNKSARRDNNHAAMPLGVTTMLRRPPPVQPQRAVKSRRPGTQNATADQVASTMYAPDTRQSRSDRKDTG</sequence>
<feature type="compositionally biased region" description="Basic and acidic residues" evidence="1">
    <location>
        <begin position="164"/>
        <end position="174"/>
    </location>
</feature>
<organism evidence="2 3">
    <name type="scientific">Colocasia esculenta</name>
    <name type="common">Wild taro</name>
    <name type="synonym">Arum esculentum</name>
    <dbReference type="NCBI Taxonomy" id="4460"/>
    <lineage>
        <taxon>Eukaryota</taxon>
        <taxon>Viridiplantae</taxon>
        <taxon>Streptophyta</taxon>
        <taxon>Embryophyta</taxon>
        <taxon>Tracheophyta</taxon>
        <taxon>Spermatophyta</taxon>
        <taxon>Magnoliopsida</taxon>
        <taxon>Liliopsida</taxon>
        <taxon>Araceae</taxon>
        <taxon>Aroideae</taxon>
        <taxon>Colocasieae</taxon>
        <taxon>Colocasia</taxon>
    </lineage>
</organism>
<feature type="compositionally biased region" description="Basic and acidic residues" evidence="1">
    <location>
        <begin position="67"/>
        <end position="78"/>
    </location>
</feature>
<feature type="region of interest" description="Disordered" evidence="1">
    <location>
        <begin position="1"/>
        <end position="174"/>
    </location>
</feature>
<accession>A0A843WZJ5</accession>
<dbReference type="EMBL" id="NMUH01005856">
    <property type="protein sequence ID" value="MQM13847.1"/>
    <property type="molecule type" value="Genomic_DNA"/>
</dbReference>
<comment type="caution">
    <text evidence="2">The sequence shown here is derived from an EMBL/GenBank/DDBJ whole genome shotgun (WGS) entry which is preliminary data.</text>
</comment>
<evidence type="ECO:0000256" key="1">
    <source>
        <dbReference type="SAM" id="MobiDB-lite"/>
    </source>
</evidence>
<evidence type="ECO:0000313" key="3">
    <source>
        <dbReference type="Proteomes" id="UP000652761"/>
    </source>
</evidence>
<protein>
    <submittedName>
        <fullName evidence="2">Uncharacterized protein</fullName>
    </submittedName>
</protein>
<dbReference type="Proteomes" id="UP000652761">
    <property type="component" value="Unassembled WGS sequence"/>
</dbReference>